<feature type="compositionally biased region" description="Basic and acidic residues" evidence="1">
    <location>
        <begin position="550"/>
        <end position="563"/>
    </location>
</feature>
<dbReference type="OrthoDB" id="10432691at2759"/>
<feature type="compositionally biased region" description="Basic and acidic residues" evidence="1">
    <location>
        <begin position="893"/>
        <end position="918"/>
    </location>
</feature>
<evidence type="ECO:0000256" key="1">
    <source>
        <dbReference type="SAM" id="MobiDB-lite"/>
    </source>
</evidence>
<comment type="caution">
    <text evidence="2">The sequence shown here is derived from an EMBL/GenBank/DDBJ whole genome shotgun (WGS) entry which is preliminary data.</text>
</comment>
<evidence type="ECO:0000313" key="3">
    <source>
        <dbReference type="Proteomes" id="UP000028828"/>
    </source>
</evidence>
<feature type="compositionally biased region" description="Basic and acidic residues" evidence="1">
    <location>
        <begin position="373"/>
        <end position="386"/>
    </location>
</feature>
<feature type="compositionally biased region" description="Polar residues" evidence="1">
    <location>
        <begin position="564"/>
        <end position="575"/>
    </location>
</feature>
<feature type="compositionally biased region" description="Basic and acidic residues" evidence="1">
    <location>
        <begin position="831"/>
        <end position="848"/>
    </location>
</feature>
<feature type="compositionally biased region" description="Low complexity" evidence="1">
    <location>
        <begin position="587"/>
        <end position="597"/>
    </location>
</feature>
<feature type="region of interest" description="Disordered" evidence="1">
    <location>
        <begin position="1115"/>
        <end position="1208"/>
    </location>
</feature>
<feature type="compositionally biased region" description="Polar residues" evidence="1">
    <location>
        <begin position="1128"/>
        <end position="1140"/>
    </location>
</feature>
<feature type="compositionally biased region" description="Basic residues" evidence="1">
    <location>
        <begin position="782"/>
        <end position="800"/>
    </location>
</feature>
<feature type="compositionally biased region" description="Basic and acidic residues" evidence="1">
    <location>
        <begin position="1454"/>
        <end position="1482"/>
    </location>
</feature>
<protein>
    <submittedName>
        <fullName evidence="2">Uncharacterized protein</fullName>
    </submittedName>
</protein>
<feature type="compositionally biased region" description="Polar residues" evidence="1">
    <location>
        <begin position="821"/>
        <end position="830"/>
    </location>
</feature>
<feature type="compositionally biased region" description="Basic and acidic residues" evidence="1">
    <location>
        <begin position="801"/>
        <end position="811"/>
    </location>
</feature>
<feature type="compositionally biased region" description="Basic and acidic residues" evidence="1">
    <location>
        <begin position="179"/>
        <end position="195"/>
    </location>
</feature>
<feature type="region of interest" description="Disordered" evidence="1">
    <location>
        <begin position="772"/>
        <end position="941"/>
    </location>
</feature>
<feature type="compositionally biased region" description="Low complexity" evidence="1">
    <location>
        <begin position="772"/>
        <end position="781"/>
    </location>
</feature>
<feature type="compositionally biased region" description="Basic and acidic residues" evidence="1">
    <location>
        <begin position="139"/>
        <end position="160"/>
    </location>
</feature>
<feature type="compositionally biased region" description="Low complexity" evidence="1">
    <location>
        <begin position="1142"/>
        <end position="1155"/>
    </location>
</feature>
<feature type="region of interest" description="Disordered" evidence="1">
    <location>
        <begin position="966"/>
        <end position="987"/>
    </location>
</feature>
<evidence type="ECO:0000313" key="2">
    <source>
        <dbReference type="EMBL" id="KFG39270.1"/>
    </source>
</evidence>
<gene>
    <name evidence="2" type="ORF">TGP89_238980</name>
</gene>
<feature type="compositionally biased region" description="Polar residues" evidence="1">
    <location>
        <begin position="266"/>
        <end position="296"/>
    </location>
</feature>
<feature type="region of interest" description="Disordered" evidence="1">
    <location>
        <begin position="124"/>
        <end position="597"/>
    </location>
</feature>
<feature type="compositionally biased region" description="Basic and acidic residues" evidence="1">
    <location>
        <begin position="517"/>
        <end position="531"/>
    </location>
</feature>
<proteinExistence type="predicted"/>
<dbReference type="EMBL" id="AEYI02001290">
    <property type="protein sequence ID" value="KFG39270.1"/>
    <property type="molecule type" value="Genomic_DNA"/>
</dbReference>
<feature type="compositionally biased region" description="Polar residues" evidence="1">
    <location>
        <begin position="129"/>
        <end position="138"/>
    </location>
</feature>
<feature type="compositionally biased region" description="Basic and acidic residues" evidence="1">
    <location>
        <begin position="218"/>
        <end position="248"/>
    </location>
</feature>
<feature type="compositionally biased region" description="Acidic residues" evidence="1">
    <location>
        <begin position="1187"/>
        <end position="1201"/>
    </location>
</feature>
<feature type="region of interest" description="Disordered" evidence="1">
    <location>
        <begin position="611"/>
        <end position="638"/>
    </location>
</feature>
<dbReference type="VEuPathDB" id="ToxoDB:TGP89_238980"/>
<dbReference type="Proteomes" id="UP000028828">
    <property type="component" value="Unassembled WGS sequence"/>
</dbReference>
<name>A0A086K4F2_TOXGO</name>
<sequence>MPQPRRDDGLCASARSFAGVTRREREEQESKQCQGKTRLLLVEHRSPQGRRRTLHCISCLLFAIILAGCTLHVDLNRGGHNDSRNGLANLARNSKWQLAAADSPWSFTAVAAASPLRETGELDKRLESDQNSQILSPQKNEDELRGEPAKKHDLLERQKADNSLLSGPFQIDSGRGSRNAREERSSLEFATKDEEQGNDIDISEASEKKGTLTQAIAGDHRPLGEREDAQLQKNEVKSSFHGEEESPTKRNATGDEAGAFDDTTHANEVQAESNSPALGQAGGQSLQDSRSETPFVQTEKLMKVPYEAHSNVKGDHADVGISHSSKVNTRARVTHAETPGITPPPTAAPLEQAAQAVDQPETAQEVPRLGVDSPREDNKKADRQGTEDAVSLASVEHAETPGITPPPTAAPPEQAAQAVDQLEKGALRKVQQKRIHESVQLLERTRSDKPRSNPVLGRDPNRKPEEETDPQDWESLKATGDSQTTEGVNQAEKERSALPNAGMRLHRSNVLLAKAGTGRETEEDLRAKQDSELESPGDSRSPGGGVLGQQREEGQETNEERDTNATTADVPASQTARRERGKSGKASEQPSSEGESPQIFVDVLQLPRQSSVAPSENIAGSPVASVSMSEVEDDSTPRVEMGVKRAAAEVDADVGSFLEQMQIFDPEVKGLRRGLASLLVASLLLPAFHFRGTSLSSDIHDLCMQREELAGSTFFGLVFYGVSSVVSFLNSLSRQRQFRKSLARIQAGYFRKRQLALTAAASAAARRRFRQQPFIRPAAVKTKTRTAKKSPRIGVKRPNRHAADARLRVENRPLAGGARTDTGQAQASREANTKRERVTVASERKKGEATAPRETVGRKHEGGGHAGGQRGPVDSQIEQAMGFSGEPQPRQATSERRMHEGGENGGSKGEERAEENGKPRAPVQKNKKPNQVDIKTAKQELPLDVSIRSRDRRVSVDLDLFEASMSRHKSARQVPARNKSEPAGFPLFSRAGDQKVLVQSSRGDRLKHSAVVLKAKPVVAPKTQESTEKHKILEAPAESQSEPARDAAGTKASPEADSNLDPQKGRHGPARGRLSQAEKTLGSPENEGRKNRWGAWIVALERGLRKHVNGDELTGRRALKDATPPCSADTTPPATPQNAKVSWRPSASRTPSASPLHSESHMKAQPASGLAGRDGSPHGGTLSGAADSEDDEAEELGDGADSDAKKRVSVTRARALTRQRNALFRSGRAKAVKAALLAAKADLMDQAFDALTIRQLCPINGAVGIIVVLFTLLYSVAGRLGPESTQAASDTVSDPTSLAFLVLTFLVSLVRLQRSTKRLEAQRALMEKRRQQKARSLLRNYSDTPEGWRRQRIHAPLVYAPSGREDAGVRGGAGEGNWRGSSAPPAWRRGLVDWVAARQKRREQERGKDMDQQFHLSLGVEKHPTPDATPEQRSVTRSGWRAKLMRGLRRRLRQPSEKHDEVQDEGSEAHENELSFEVHDLAMEDVSVQEDLTPR</sequence>
<organism evidence="2 3">
    <name type="scientific">Toxoplasma gondii p89</name>
    <dbReference type="NCBI Taxonomy" id="943119"/>
    <lineage>
        <taxon>Eukaryota</taxon>
        <taxon>Sar</taxon>
        <taxon>Alveolata</taxon>
        <taxon>Apicomplexa</taxon>
        <taxon>Conoidasida</taxon>
        <taxon>Coccidia</taxon>
        <taxon>Eucoccidiorida</taxon>
        <taxon>Eimeriorina</taxon>
        <taxon>Sarcocystidae</taxon>
        <taxon>Toxoplasma</taxon>
    </lineage>
</organism>
<accession>A0A086K4F2</accession>
<feature type="region of interest" description="Disordered" evidence="1">
    <location>
        <begin position="1017"/>
        <end position="1093"/>
    </location>
</feature>
<feature type="region of interest" description="Disordered" evidence="1">
    <location>
        <begin position="1446"/>
        <end position="1495"/>
    </location>
</feature>
<reference evidence="2 3" key="1">
    <citation type="submission" date="2014-03" db="EMBL/GenBank/DDBJ databases">
        <authorList>
            <person name="Sibley D."/>
            <person name="Venepally P."/>
            <person name="Karamycheva S."/>
            <person name="Hadjithomas M."/>
            <person name="Khan A."/>
            <person name="Brunk B."/>
            <person name="Roos D."/>
            <person name="Caler E."/>
            <person name="Lorenzi H."/>
        </authorList>
    </citation>
    <scope>NUCLEOTIDE SEQUENCE [LARGE SCALE GENOMIC DNA]</scope>
    <source>
        <strain evidence="3">p89</strain>
    </source>
</reference>